<evidence type="ECO:0008006" key="5">
    <source>
        <dbReference type="Google" id="ProtNLM"/>
    </source>
</evidence>
<feature type="region of interest" description="Disordered" evidence="1">
    <location>
        <begin position="178"/>
        <end position="199"/>
    </location>
</feature>
<keyword evidence="2" id="KW-0812">Transmembrane</keyword>
<evidence type="ECO:0000256" key="1">
    <source>
        <dbReference type="SAM" id="MobiDB-lite"/>
    </source>
</evidence>
<dbReference type="AlphaFoldDB" id="A0A9P2TAP4"/>
<proteinExistence type="predicted"/>
<feature type="region of interest" description="Disordered" evidence="1">
    <location>
        <begin position="31"/>
        <end position="70"/>
    </location>
</feature>
<feature type="compositionally biased region" description="Basic and acidic residues" evidence="1">
    <location>
        <begin position="39"/>
        <end position="60"/>
    </location>
</feature>
<feature type="transmembrane region" description="Helical" evidence="2">
    <location>
        <begin position="6"/>
        <end position="26"/>
    </location>
</feature>
<accession>A0A9P2TAP4</accession>
<gene>
    <name evidence="3" type="ORF">TM51_07181</name>
</gene>
<protein>
    <recommendedName>
        <fullName evidence="5">Secreted protein</fullName>
    </recommendedName>
</protein>
<name>A0A9P2TAP4_THEFU</name>
<keyword evidence="2" id="KW-1133">Transmembrane helix</keyword>
<evidence type="ECO:0000256" key="2">
    <source>
        <dbReference type="SAM" id="Phobius"/>
    </source>
</evidence>
<dbReference type="RefSeq" id="WP_011291797.1">
    <property type="nucleotide sequence ID" value="NZ_AOSG01000034.1"/>
</dbReference>
<organism evidence="3 4">
    <name type="scientific">Thermobifida fusca TM51</name>
    <dbReference type="NCBI Taxonomy" id="1169414"/>
    <lineage>
        <taxon>Bacteria</taxon>
        <taxon>Bacillati</taxon>
        <taxon>Actinomycetota</taxon>
        <taxon>Actinomycetes</taxon>
        <taxon>Streptosporangiales</taxon>
        <taxon>Nocardiopsidaceae</taxon>
        <taxon>Thermobifida</taxon>
    </lineage>
</organism>
<sequence>MDTDDIIGLAVFLGLVLIAAAAIAVFRETRRGGPRHRQPRTDTAHVPRQREQPEHQDSGHRPPAPSLRTLTESERAYYENEWARAQERFVDDPAAAVATADRLLAQAMADRGYPVDQPVAPAATVDEYQRVHQAAERGRTGAATTEELGDAMARYRELFAEVLGHVSPGERVFGKHAAPEYADAVAHPATANTGRHRRR</sequence>
<dbReference type="EMBL" id="AOSG01000034">
    <property type="protein sequence ID" value="EOR71532.1"/>
    <property type="molecule type" value="Genomic_DNA"/>
</dbReference>
<reference evidence="3 4" key="1">
    <citation type="journal article" date="2013" name="Genome Announc.">
        <title>Draft Genome Sequence of the Lignocellulose Decomposer Thermobifida fusca Strain TM51.</title>
        <authorList>
            <person name="Toth A."/>
            <person name="Barna T."/>
            <person name="Nagy I."/>
            <person name="Horvath B."/>
            <person name="Nagy I."/>
            <person name="Tancsics A."/>
            <person name="Kriszt B."/>
            <person name="Baka E."/>
            <person name="Fekete C."/>
            <person name="Kukolya J."/>
        </authorList>
    </citation>
    <scope>NUCLEOTIDE SEQUENCE [LARGE SCALE GENOMIC DNA]</scope>
    <source>
        <strain evidence="3 4">TM51</strain>
    </source>
</reference>
<comment type="caution">
    <text evidence="3">The sequence shown here is derived from an EMBL/GenBank/DDBJ whole genome shotgun (WGS) entry which is preliminary data.</text>
</comment>
<keyword evidence="2" id="KW-0472">Membrane</keyword>
<dbReference type="Proteomes" id="UP000014184">
    <property type="component" value="Unassembled WGS sequence"/>
</dbReference>
<evidence type="ECO:0000313" key="4">
    <source>
        <dbReference type="Proteomes" id="UP000014184"/>
    </source>
</evidence>
<keyword evidence="4" id="KW-1185">Reference proteome</keyword>
<evidence type="ECO:0000313" key="3">
    <source>
        <dbReference type="EMBL" id="EOR71532.1"/>
    </source>
</evidence>